<sequence length="131" mass="14985">MTVERRGTASQLCHFVTHISCVLRSTLSKRNPLHAGFLVSGFSNPDSLPVLQHRFSNMTYRRVSLSDVLPRHHPSGDIFTLFVLANDLFRGILRSQVDVKISISPVPSNYSPCDMQTRERTTNRIRLFTWE</sequence>
<dbReference type="InParanoid" id="A0A0D0E734"/>
<protein>
    <submittedName>
        <fullName evidence="1">Uncharacterized protein</fullName>
    </submittedName>
</protein>
<name>A0A0D0E734_9AGAM</name>
<proteinExistence type="predicted"/>
<dbReference type="OrthoDB" id="3211970at2759"/>
<dbReference type="HOGENOM" id="CLU_1928290_0_0_1"/>
<gene>
    <name evidence="1" type="ORF">PAXRUDRAFT_828702</name>
</gene>
<organism evidence="1 2">
    <name type="scientific">Paxillus rubicundulus Ve08.2h10</name>
    <dbReference type="NCBI Taxonomy" id="930991"/>
    <lineage>
        <taxon>Eukaryota</taxon>
        <taxon>Fungi</taxon>
        <taxon>Dikarya</taxon>
        <taxon>Basidiomycota</taxon>
        <taxon>Agaricomycotina</taxon>
        <taxon>Agaricomycetes</taxon>
        <taxon>Agaricomycetidae</taxon>
        <taxon>Boletales</taxon>
        <taxon>Paxilineae</taxon>
        <taxon>Paxillaceae</taxon>
        <taxon>Paxillus</taxon>
    </lineage>
</organism>
<evidence type="ECO:0000313" key="2">
    <source>
        <dbReference type="Proteomes" id="UP000054538"/>
    </source>
</evidence>
<dbReference type="Proteomes" id="UP000054538">
    <property type="component" value="Unassembled WGS sequence"/>
</dbReference>
<dbReference type="AlphaFoldDB" id="A0A0D0E734"/>
<keyword evidence="2" id="KW-1185">Reference proteome</keyword>
<evidence type="ECO:0000313" key="1">
    <source>
        <dbReference type="EMBL" id="KIK93690.1"/>
    </source>
</evidence>
<reference evidence="1 2" key="1">
    <citation type="submission" date="2014-04" db="EMBL/GenBank/DDBJ databases">
        <authorList>
            <consortium name="DOE Joint Genome Institute"/>
            <person name="Kuo A."/>
            <person name="Kohler A."/>
            <person name="Jargeat P."/>
            <person name="Nagy L.G."/>
            <person name="Floudas D."/>
            <person name="Copeland A."/>
            <person name="Barry K.W."/>
            <person name="Cichocki N."/>
            <person name="Veneault-Fourrey C."/>
            <person name="LaButti K."/>
            <person name="Lindquist E.A."/>
            <person name="Lipzen A."/>
            <person name="Lundell T."/>
            <person name="Morin E."/>
            <person name="Murat C."/>
            <person name="Sun H."/>
            <person name="Tunlid A."/>
            <person name="Henrissat B."/>
            <person name="Grigoriev I.V."/>
            <person name="Hibbett D.S."/>
            <person name="Martin F."/>
            <person name="Nordberg H.P."/>
            <person name="Cantor M.N."/>
            <person name="Hua S.X."/>
        </authorList>
    </citation>
    <scope>NUCLEOTIDE SEQUENCE [LARGE SCALE GENOMIC DNA]</scope>
    <source>
        <strain evidence="1 2">Ve08.2h10</strain>
    </source>
</reference>
<accession>A0A0D0E734</accession>
<dbReference type="EMBL" id="KN825164">
    <property type="protein sequence ID" value="KIK93690.1"/>
    <property type="molecule type" value="Genomic_DNA"/>
</dbReference>
<reference evidence="2" key="2">
    <citation type="submission" date="2015-01" db="EMBL/GenBank/DDBJ databases">
        <title>Evolutionary Origins and Diversification of the Mycorrhizal Mutualists.</title>
        <authorList>
            <consortium name="DOE Joint Genome Institute"/>
            <consortium name="Mycorrhizal Genomics Consortium"/>
            <person name="Kohler A."/>
            <person name="Kuo A."/>
            <person name="Nagy L.G."/>
            <person name="Floudas D."/>
            <person name="Copeland A."/>
            <person name="Barry K.W."/>
            <person name="Cichocki N."/>
            <person name="Veneault-Fourrey C."/>
            <person name="LaButti K."/>
            <person name="Lindquist E.A."/>
            <person name="Lipzen A."/>
            <person name="Lundell T."/>
            <person name="Morin E."/>
            <person name="Murat C."/>
            <person name="Riley R."/>
            <person name="Ohm R."/>
            <person name="Sun H."/>
            <person name="Tunlid A."/>
            <person name="Henrissat B."/>
            <person name="Grigoriev I.V."/>
            <person name="Hibbett D.S."/>
            <person name="Martin F."/>
        </authorList>
    </citation>
    <scope>NUCLEOTIDE SEQUENCE [LARGE SCALE GENOMIC DNA]</scope>
    <source>
        <strain evidence="2">Ve08.2h10</strain>
    </source>
</reference>